<keyword evidence="1" id="KW-0408">Iron</keyword>
<evidence type="ECO:0000256" key="1">
    <source>
        <dbReference type="ARBA" id="ARBA00022485"/>
    </source>
</evidence>
<reference evidence="4" key="1">
    <citation type="submission" date="2018-05" db="EMBL/GenBank/DDBJ databases">
        <authorList>
            <person name="Lanie J.A."/>
            <person name="Ng W.-L."/>
            <person name="Kazmierczak K.M."/>
            <person name="Andrzejewski T.M."/>
            <person name="Davidsen T.M."/>
            <person name="Wayne K.J."/>
            <person name="Tettelin H."/>
            <person name="Glass J.I."/>
            <person name="Rusch D."/>
            <person name="Podicherti R."/>
            <person name="Tsui H.-C.T."/>
            <person name="Winkler M.E."/>
        </authorList>
    </citation>
    <scope>NUCLEOTIDE SEQUENCE</scope>
</reference>
<feature type="domain" description="DUF1730" evidence="3">
    <location>
        <begin position="56"/>
        <end position="105"/>
    </location>
</feature>
<dbReference type="EMBL" id="UINC01221831">
    <property type="protein sequence ID" value="SVE50325.1"/>
    <property type="molecule type" value="Genomic_DNA"/>
</dbReference>
<dbReference type="Pfam" id="PF08331">
    <property type="entry name" value="QueG_DUF1730"/>
    <property type="match status" value="1"/>
</dbReference>
<feature type="non-terminal residue" evidence="4">
    <location>
        <position position="105"/>
    </location>
</feature>
<accession>A0A383E1R1</accession>
<keyword evidence="1" id="KW-0004">4Fe-4S</keyword>
<keyword evidence="2" id="KW-0560">Oxidoreductase</keyword>
<gene>
    <name evidence="4" type="ORF">METZ01_LOCUS503179</name>
</gene>
<evidence type="ECO:0000259" key="3">
    <source>
        <dbReference type="Pfam" id="PF08331"/>
    </source>
</evidence>
<evidence type="ECO:0000313" key="4">
    <source>
        <dbReference type="EMBL" id="SVE50325.1"/>
    </source>
</evidence>
<keyword evidence="1" id="KW-0411">Iron-sulfur</keyword>
<keyword evidence="1" id="KW-0479">Metal-binding</keyword>
<dbReference type="GO" id="GO:0008616">
    <property type="term" value="P:tRNA queuosine(34) biosynthetic process"/>
    <property type="evidence" value="ECO:0007669"/>
    <property type="project" value="InterPro"/>
</dbReference>
<name>A0A383E1R1_9ZZZZ</name>
<organism evidence="4">
    <name type="scientific">marine metagenome</name>
    <dbReference type="NCBI Taxonomy" id="408172"/>
    <lineage>
        <taxon>unclassified sequences</taxon>
        <taxon>metagenomes</taxon>
        <taxon>ecological metagenomes</taxon>
    </lineage>
</organism>
<proteinExistence type="predicted"/>
<dbReference type="PANTHER" id="PTHR30002:SF4">
    <property type="entry name" value="EPOXYQUEUOSINE REDUCTASE"/>
    <property type="match status" value="1"/>
</dbReference>
<dbReference type="InterPro" id="IPR013542">
    <property type="entry name" value="QueG_DUF1730"/>
</dbReference>
<dbReference type="GO" id="GO:0051539">
    <property type="term" value="F:4 iron, 4 sulfur cluster binding"/>
    <property type="evidence" value="ECO:0007669"/>
    <property type="project" value="UniProtKB-KW"/>
</dbReference>
<protein>
    <recommendedName>
        <fullName evidence="3">DUF1730 domain-containing protein</fullName>
    </recommendedName>
</protein>
<dbReference type="InterPro" id="IPR004453">
    <property type="entry name" value="QueG"/>
</dbReference>
<sequence>MNRIGKIREHALSLGFDAIGFAVPSGVGQAGRNLSEFVALGRHGEMKWMAEKLDRRRNPTKLWPAVRGVIVVGVNYGPEIDPLDSLSMGSIGTISVYARNHDYHK</sequence>
<evidence type="ECO:0000256" key="2">
    <source>
        <dbReference type="ARBA" id="ARBA00023002"/>
    </source>
</evidence>
<dbReference type="AlphaFoldDB" id="A0A383E1R1"/>
<dbReference type="GO" id="GO:0052693">
    <property type="term" value="F:epoxyqueuosine reductase activity"/>
    <property type="evidence" value="ECO:0007669"/>
    <property type="project" value="TreeGrafter"/>
</dbReference>
<dbReference type="PANTHER" id="PTHR30002">
    <property type="entry name" value="EPOXYQUEUOSINE REDUCTASE"/>
    <property type="match status" value="1"/>
</dbReference>